<keyword evidence="12" id="KW-1185">Reference proteome</keyword>
<evidence type="ECO:0000313" key="11">
    <source>
        <dbReference type="EMBL" id="KPC60931.1"/>
    </source>
</evidence>
<keyword evidence="6 9" id="KW-0472">Membrane</keyword>
<keyword evidence="3" id="KW-1003">Cell membrane</keyword>
<dbReference type="InterPro" id="IPR001750">
    <property type="entry name" value="ND/Mrp_TM"/>
</dbReference>
<proteinExistence type="inferred from homology"/>
<evidence type="ECO:0000256" key="8">
    <source>
        <dbReference type="SAM" id="MobiDB-lite"/>
    </source>
</evidence>
<protein>
    <submittedName>
        <fullName evidence="11">NADH dehydrogenase</fullName>
    </submittedName>
</protein>
<keyword evidence="5 9" id="KW-1133">Transmembrane helix</keyword>
<evidence type="ECO:0000256" key="1">
    <source>
        <dbReference type="ARBA" id="ARBA00004651"/>
    </source>
</evidence>
<evidence type="ECO:0000256" key="3">
    <source>
        <dbReference type="ARBA" id="ARBA00022475"/>
    </source>
</evidence>
<evidence type="ECO:0000313" key="12">
    <source>
        <dbReference type="Proteomes" id="UP000037982"/>
    </source>
</evidence>
<evidence type="ECO:0000256" key="9">
    <source>
        <dbReference type="SAM" id="Phobius"/>
    </source>
</evidence>
<feature type="transmembrane region" description="Helical" evidence="9">
    <location>
        <begin position="172"/>
        <end position="194"/>
    </location>
</feature>
<gene>
    <name evidence="11" type="ORF">ADL29_26950</name>
</gene>
<feature type="transmembrane region" description="Helical" evidence="9">
    <location>
        <begin position="6"/>
        <end position="24"/>
    </location>
</feature>
<feature type="transmembrane region" description="Helical" evidence="9">
    <location>
        <begin position="386"/>
        <end position="405"/>
    </location>
</feature>
<accession>A0A0N0GXD1</accession>
<comment type="similarity">
    <text evidence="2">Belongs to the CPA3 antiporters (TC 2.A.63) subunit D family.</text>
</comment>
<feature type="transmembrane region" description="Helical" evidence="9">
    <location>
        <begin position="344"/>
        <end position="366"/>
    </location>
</feature>
<sequence>MSVAGILPLIVATPLAGAALLVGAGRRLPRYAAEVMGCLTSAGTAALALGALAATPPSTVRPAEWLGGWRPHHGRGVGIVLVGDPVGLGLAALVCLLALASLAYAWRYFDEPPLRHAGSYPALVLLFQAGMCGFALTGDLFNAFVFFELMGVVAYALTGYRVEEARAVQGALVFGLVNSLGGYATLLGTALLYARTGELGLAAIGSRLDAHPGRPGALVTAAFVLVVTGLLVKAAAVPFHFWLADAHAVAPTPVCMLLSGVMVELGLYGTARVYWTVFAGPGGIPAPDVHRALLTLGIVTALLGAVMCWLQRHLKRLLAYSTVAHTGLFLIGLAVLTPEGVGGVALYVLAHAGAKAALFACVGILLDRFGSVDEYQLYGKGRELPWPAGLFGLGGLALAGLPPFGTALGKAVIEESAGGWATALCVLVSAATGGAVLRAGARVFLGLGPRPDGAAAPAGDRIGDGAVGGGTTEGGTGGGGTNGGGTTGGGASAEETTGENEEPETRGRLSHIPDTMLTVPAVLLLGALAAGLVPALRPAVGHAADAFTDHTGYAASVLHGHPAPPLPTPPPHWSAAGVLWGLVSTALAAALALSAVRRPVRQEPARWTVPLRRLHSGHVGDYVACYLAGMTLLAALVI</sequence>
<dbReference type="AlphaFoldDB" id="A0A0N0GXD1"/>
<feature type="transmembrane region" description="Helical" evidence="9">
    <location>
        <begin position="516"/>
        <end position="536"/>
    </location>
</feature>
<feature type="transmembrane region" description="Helical" evidence="9">
    <location>
        <begin position="289"/>
        <end position="310"/>
    </location>
</feature>
<feature type="transmembrane region" description="Helical" evidence="9">
    <location>
        <begin position="143"/>
        <end position="160"/>
    </location>
</feature>
<dbReference type="PANTHER" id="PTHR42703">
    <property type="entry name" value="NADH DEHYDROGENASE"/>
    <property type="match status" value="1"/>
</dbReference>
<feature type="transmembrane region" description="Helical" evidence="9">
    <location>
        <begin position="417"/>
        <end position="437"/>
    </location>
</feature>
<name>A0A0N0GXD1_9ACTN</name>
<evidence type="ECO:0000256" key="4">
    <source>
        <dbReference type="ARBA" id="ARBA00022692"/>
    </source>
</evidence>
<comment type="caution">
    <text evidence="11">The sequence shown here is derived from an EMBL/GenBank/DDBJ whole genome shotgun (WGS) entry which is preliminary data.</text>
</comment>
<dbReference type="PANTHER" id="PTHR42703:SF1">
    <property type="entry name" value="NA(+)_H(+) ANTIPORTER SUBUNIT D1"/>
    <property type="match status" value="1"/>
</dbReference>
<dbReference type="PATRIC" id="fig|66876.3.peg.5897"/>
<dbReference type="Pfam" id="PF00361">
    <property type="entry name" value="Proton_antipo_M"/>
    <property type="match status" value="1"/>
</dbReference>
<evidence type="ECO:0000259" key="10">
    <source>
        <dbReference type="Pfam" id="PF00361"/>
    </source>
</evidence>
<organism evidence="11 12">
    <name type="scientific">Streptomyces chattanoogensis</name>
    <dbReference type="NCBI Taxonomy" id="66876"/>
    <lineage>
        <taxon>Bacteria</taxon>
        <taxon>Bacillati</taxon>
        <taxon>Actinomycetota</taxon>
        <taxon>Actinomycetes</taxon>
        <taxon>Kitasatosporales</taxon>
        <taxon>Streptomycetaceae</taxon>
        <taxon>Streptomyces</taxon>
    </lineage>
</organism>
<feature type="domain" description="NADH:quinone oxidoreductase/Mrp antiporter transmembrane" evidence="10">
    <location>
        <begin position="138"/>
        <end position="428"/>
    </location>
</feature>
<evidence type="ECO:0000256" key="2">
    <source>
        <dbReference type="ARBA" id="ARBA00005346"/>
    </source>
</evidence>
<keyword evidence="4 7" id="KW-0812">Transmembrane</keyword>
<feature type="transmembrane region" description="Helical" evidence="9">
    <location>
        <begin position="317"/>
        <end position="338"/>
    </location>
</feature>
<feature type="transmembrane region" description="Helical" evidence="9">
    <location>
        <begin position="214"/>
        <end position="236"/>
    </location>
</feature>
<feature type="transmembrane region" description="Helical" evidence="9">
    <location>
        <begin position="573"/>
        <end position="596"/>
    </location>
</feature>
<evidence type="ECO:0000256" key="5">
    <source>
        <dbReference type="ARBA" id="ARBA00022989"/>
    </source>
</evidence>
<feature type="transmembrane region" description="Helical" evidence="9">
    <location>
        <begin position="86"/>
        <end position="106"/>
    </location>
</feature>
<dbReference type="GO" id="GO:0042773">
    <property type="term" value="P:ATP synthesis coupled electron transport"/>
    <property type="evidence" value="ECO:0007669"/>
    <property type="project" value="InterPro"/>
</dbReference>
<dbReference type="PRINTS" id="PR01437">
    <property type="entry name" value="NUOXDRDTASE4"/>
</dbReference>
<dbReference type="InterPro" id="IPR050586">
    <property type="entry name" value="CPA3_Na-H_Antiporter_D"/>
</dbReference>
<dbReference type="InterPro" id="IPR003918">
    <property type="entry name" value="NADH_UbQ_OxRdtase"/>
</dbReference>
<feature type="transmembrane region" description="Helical" evidence="9">
    <location>
        <begin position="31"/>
        <end position="54"/>
    </location>
</feature>
<feature type="transmembrane region" description="Helical" evidence="9">
    <location>
        <begin position="248"/>
        <end position="269"/>
    </location>
</feature>
<feature type="region of interest" description="Disordered" evidence="8">
    <location>
        <begin position="455"/>
        <end position="512"/>
    </location>
</feature>
<evidence type="ECO:0000256" key="7">
    <source>
        <dbReference type="RuleBase" id="RU000320"/>
    </source>
</evidence>
<dbReference type="EMBL" id="LGKG01000153">
    <property type="protein sequence ID" value="KPC60931.1"/>
    <property type="molecule type" value="Genomic_DNA"/>
</dbReference>
<feature type="transmembrane region" description="Helical" evidence="9">
    <location>
        <begin position="617"/>
        <end position="637"/>
    </location>
</feature>
<feature type="compositionally biased region" description="Gly residues" evidence="8">
    <location>
        <begin position="465"/>
        <end position="491"/>
    </location>
</feature>
<evidence type="ECO:0000256" key="6">
    <source>
        <dbReference type="ARBA" id="ARBA00023136"/>
    </source>
</evidence>
<comment type="subcellular location">
    <subcellularLocation>
        <location evidence="1">Cell membrane</location>
        <topology evidence="1">Multi-pass membrane protein</topology>
    </subcellularLocation>
    <subcellularLocation>
        <location evidence="7">Membrane</location>
        <topology evidence="7">Multi-pass membrane protein</topology>
    </subcellularLocation>
</comment>
<dbReference type="Proteomes" id="UP000037982">
    <property type="component" value="Unassembled WGS sequence"/>
</dbReference>
<feature type="transmembrane region" description="Helical" evidence="9">
    <location>
        <begin position="118"/>
        <end position="137"/>
    </location>
</feature>
<dbReference type="RefSeq" id="WP_053926170.1">
    <property type="nucleotide sequence ID" value="NZ_LGKG01000153.1"/>
</dbReference>
<reference evidence="12" key="1">
    <citation type="submission" date="2015-07" db="EMBL/GenBank/DDBJ databases">
        <authorList>
            <person name="Ju K.-S."/>
            <person name="Doroghazi J.R."/>
            <person name="Metcalf W.W."/>
        </authorList>
    </citation>
    <scope>NUCLEOTIDE SEQUENCE [LARGE SCALE GENOMIC DNA]</scope>
    <source>
        <strain evidence="12">NRRL ISP-5002</strain>
    </source>
</reference>
<dbReference type="GO" id="GO:0008137">
    <property type="term" value="F:NADH dehydrogenase (ubiquinone) activity"/>
    <property type="evidence" value="ECO:0007669"/>
    <property type="project" value="InterPro"/>
</dbReference>
<dbReference type="GO" id="GO:0005886">
    <property type="term" value="C:plasma membrane"/>
    <property type="evidence" value="ECO:0007669"/>
    <property type="project" value="UniProtKB-SubCell"/>
</dbReference>